<dbReference type="Pfam" id="PF13813">
    <property type="entry name" value="MBOAT_2"/>
    <property type="match status" value="1"/>
</dbReference>
<evidence type="ECO:0000256" key="9">
    <source>
        <dbReference type="SAM" id="Phobius"/>
    </source>
</evidence>
<evidence type="ECO:0000256" key="8">
    <source>
        <dbReference type="ARBA" id="ARBA00023315"/>
    </source>
</evidence>
<dbReference type="InterPro" id="IPR044851">
    <property type="entry name" value="Wax_synthase"/>
</dbReference>
<evidence type="ECO:0000256" key="6">
    <source>
        <dbReference type="ARBA" id="ARBA00022989"/>
    </source>
</evidence>
<keyword evidence="6 9" id="KW-1133">Transmembrane helix</keyword>
<name>A0A8J5EWD1_ZINOF</name>
<dbReference type="GO" id="GO:0008374">
    <property type="term" value="F:O-acyltransferase activity"/>
    <property type="evidence" value="ECO:0007669"/>
    <property type="project" value="InterPro"/>
</dbReference>
<comment type="subcellular location">
    <subcellularLocation>
        <location evidence="1">Membrane</location>
        <topology evidence="1">Multi-pass membrane protein</topology>
    </subcellularLocation>
</comment>
<dbReference type="GO" id="GO:0016020">
    <property type="term" value="C:membrane"/>
    <property type="evidence" value="ECO:0007669"/>
    <property type="project" value="UniProtKB-SubCell"/>
</dbReference>
<dbReference type="PANTHER" id="PTHR31595">
    <property type="entry name" value="LONG-CHAIN-ALCOHOL O-FATTY-ACYLTRANSFERASE 3-RELATED"/>
    <property type="match status" value="1"/>
</dbReference>
<feature type="transmembrane region" description="Helical" evidence="9">
    <location>
        <begin position="51"/>
        <end position="68"/>
    </location>
</feature>
<protein>
    <recommendedName>
        <fullName evidence="10">Wax synthase domain-containing protein</fullName>
    </recommendedName>
</protein>
<evidence type="ECO:0000256" key="5">
    <source>
        <dbReference type="ARBA" id="ARBA00022692"/>
    </source>
</evidence>
<feature type="transmembrane region" description="Helical" evidence="9">
    <location>
        <begin position="80"/>
        <end position="101"/>
    </location>
</feature>
<evidence type="ECO:0000256" key="4">
    <source>
        <dbReference type="ARBA" id="ARBA00022679"/>
    </source>
</evidence>
<dbReference type="Proteomes" id="UP000734854">
    <property type="component" value="Unassembled WGS sequence"/>
</dbReference>
<evidence type="ECO:0000313" key="12">
    <source>
        <dbReference type="Proteomes" id="UP000734854"/>
    </source>
</evidence>
<organism evidence="11 12">
    <name type="scientific">Zingiber officinale</name>
    <name type="common">Ginger</name>
    <name type="synonym">Amomum zingiber</name>
    <dbReference type="NCBI Taxonomy" id="94328"/>
    <lineage>
        <taxon>Eukaryota</taxon>
        <taxon>Viridiplantae</taxon>
        <taxon>Streptophyta</taxon>
        <taxon>Embryophyta</taxon>
        <taxon>Tracheophyta</taxon>
        <taxon>Spermatophyta</taxon>
        <taxon>Magnoliopsida</taxon>
        <taxon>Liliopsida</taxon>
        <taxon>Zingiberales</taxon>
        <taxon>Zingiberaceae</taxon>
        <taxon>Zingiber</taxon>
    </lineage>
</organism>
<dbReference type="EMBL" id="JACMSC010000018">
    <property type="protein sequence ID" value="KAG6475492.1"/>
    <property type="molecule type" value="Genomic_DNA"/>
</dbReference>
<comment type="similarity">
    <text evidence="3">Belongs to the wax synthase family.</text>
</comment>
<accession>A0A8J5EWD1</accession>
<feature type="domain" description="Wax synthase" evidence="10">
    <location>
        <begin position="202"/>
        <end position="279"/>
    </location>
</feature>
<keyword evidence="4" id="KW-0808">Transferase</keyword>
<feature type="transmembrane region" description="Helical" evidence="9">
    <location>
        <begin position="136"/>
        <end position="154"/>
    </location>
</feature>
<dbReference type="AlphaFoldDB" id="A0A8J5EWD1"/>
<reference evidence="11 12" key="1">
    <citation type="submission" date="2020-08" db="EMBL/GenBank/DDBJ databases">
        <title>Plant Genome Project.</title>
        <authorList>
            <person name="Zhang R.-G."/>
        </authorList>
    </citation>
    <scope>NUCLEOTIDE SEQUENCE [LARGE SCALE GENOMIC DNA]</scope>
    <source>
        <tissue evidence="11">Rhizome</tissue>
    </source>
</reference>
<proteinExistence type="inferred from homology"/>
<keyword evidence="7 9" id="KW-0472">Membrane</keyword>
<dbReference type="InterPro" id="IPR017088">
    <property type="entry name" value="Wax_synthase_Magnoliopsida"/>
</dbReference>
<sequence>MDAIRSLKHETFYVLRAGVKMEELKAAGKVVLWVIAAMAGARFVASRTKPGRLRFLFLLPVVCLLPFLPMHFSTIHLRSISAFFLAWLALFKLFLLSAGSGPLSADLPFFTFLASATLPVKLVHQKSPQKPKNPTTTALFLPSAAKAALLSVLISCYRFKDTIHPYLLLSIYSIHVYLALDLVLAAAAVVASLLLPRGLQLEPQFDAPYLSASLTDFWGRRWNIMVSAILRPSVYLPVRNRCGRPAGVLATFFVSGLMHEFMFWYLTLAPPTGEVTAFFAIHAVCVVAEAVARRLGWRLPAPVATPLTLGFVAATGFWLFFPPILRSRADEAVLTECSAVLAFTAAAVTKILEWGRLT</sequence>
<evidence type="ECO:0000256" key="7">
    <source>
        <dbReference type="ARBA" id="ARBA00023136"/>
    </source>
</evidence>
<dbReference type="InterPro" id="IPR032805">
    <property type="entry name" value="Wax_synthase_dom"/>
</dbReference>
<evidence type="ECO:0000256" key="3">
    <source>
        <dbReference type="ARBA" id="ARBA00007282"/>
    </source>
</evidence>
<evidence type="ECO:0000313" key="11">
    <source>
        <dbReference type="EMBL" id="KAG6475492.1"/>
    </source>
</evidence>
<feature type="transmembrane region" description="Helical" evidence="9">
    <location>
        <begin position="303"/>
        <end position="321"/>
    </location>
</feature>
<evidence type="ECO:0000256" key="1">
    <source>
        <dbReference type="ARBA" id="ARBA00004141"/>
    </source>
</evidence>
<comment type="caution">
    <text evidence="11">The sequence shown here is derived from an EMBL/GenBank/DDBJ whole genome shotgun (WGS) entry which is preliminary data.</text>
</comment>
<feature type="transmembrane region" description="Helical" evidence="9">
    <location>
        <begin position="272"/>
        <end position="291"/>
    </location>
</feature>
<feature type="transmembrane region" description="Helical" evidence="9">
    <location>
        <begin position="333"/>
        <end position="352"/>
    </location>
</feature>
<dbReference type="PIRSF" id="PIRSF037006">
    <property type="entry name" value="Wax_synthase"/>
    <property type="match status" value="1"/>
</dbReference>
<feature type="transmembrane region" description="Helical" evidence="9">
    <location>
        <begin position="26"/>
        <end position="45"/>
    </location>
</feature>
<comment type="pathway">
    <text evidence="2">Secondary metabolite biosynthesis.</text>
</comment>
<keyword evidence="12" id="KW-1185">Reference proteome</keyword>
<keyword evidence="8" id="KW-0012">Acyltransferase</keyword>
<keyword evidence="5 9" id="KW-0812">Transmembrane</keyword>
<dbReference type="GO" id="GO:0006629">
    <property type="term" value="P:lipid metabolic process"/>
    <property type="evidence" value="ECO:0007669"/>
    <property type="project" value="InterPro"/>
</dbReference>
<dbReference type="PANTHER" id="PTHR31595:SF57">
    <property type="entry name" value="OS04G0481900 PROTEIN"/>
    <property type="match status" value="1"/>
</dbReference>
<evidence type="ECO:0000259" key="10">
    <source>
        <dbReference type="Pfam" id="PF13813"/>
    </source>
</evidence>
<evidence type="ECO:0000256" key="2">
    <source>
        <dbReference type="ARBA" id="ARBA00005179"/>
    </source>
</evidence>
<feature type="transmembrane region" description="Helical" evidence="9">
    <location>
        <begin position="174"/>
        <end position="195"/>
    </location>
</feature>
<gene>
    <name evidence="11" type="ORF">ZIOFF_064714</name>
</gene>